<evidence type="ECO:0000313" key="6">
    <source>
        <dbReference type="Proteomes" id="UP000694001"/>
    </source>
</evidence>
<evidence type="ECO:0000259" key="4">
    <source>
        <dbReference type="Pfam" id="PF01494"/>
    </source>
</evidence>
<feature type="domain" description="FAD-binding" evidence="4">
    <location>
        <begin position="31"/>
        <end position="368"/>
    </location>
</feature>
<name>A0A975U456_9PROT</name>
<accession>A0A975U456</accession>
<reference evidence="5" key="1">
    <citation type="submission" date="2021-06" db="EMBL/GenBank/DDBJ databases">
        <title>Elioraea tepida, sp. nov., a moderately thermophilic aerobic anoxygenic phototrophic bacterium isolated from an alkaline siliceous hot spring mat community in Yellowstone National Park, WY, USA.</title>
        <authorList>
            <person name="Saini M.K."/>
            <person name="Yoshida S."/>
            <person name="Sebastian A."/>
            <person name="Hirose S."/>
            <person name="Hara E."/>
            <person name="Tamaki H."/>
            <person name="Soulier N.T."/>
            <person name="Albert I."/>
            <person name="Hanada S."/>
            <person name="Bryant D.A."/>
            <person name="Tank M."/>
        </authorList>
    </citation>
    <scope>NUCLEOTIDE SEQUENCE</scope>
    <source>
        <strain evidence="5">MS-P2</strain>
    </source>
</reference>
<protein>
    <submittedName>
        <fullName evidence="5">FAD-dependent oxidoreductase</fullName>
    </submittedName>
</protein>
<organism evidence="5 6">
    <name type="scientific">Elioraea tepida</name>
    <dbReference type="NCBI Taxonomy" id="2843330"/>
    <lineage>
        <taxon>Bacteria</taxon>
        <taxon>Pseudomonadati</taxon>
        <taxon>Pseudomonadota</taxon>
        <taxon>Alphaproteobacteria</taxon>
        <taxon>Acetobacterales</taxon>
        <taxon>Elioraeaceae</taxon>
        <taxon>Elioraea</taxon>
    </lineage>
</organism>
<evidence type="ECO:0000313" key="5">
    <source>
        <dbReference type="EMBL" id="QXM25023.1"/>
    </source>
</evidence>
<dbReference type="InterPro" id="IPR002938">
    <property type="entry name" value="FAD-bd"/>
</dbReference>
<dbReference type="Proteomes" id="UP000694001">
    <property type="component" value="Chromosome"/>
</dbReference>
<dbReference type="PANTHER" id="PTHR43004">
    <property type="entry name" value="TRK SYSTEM POTASSIUM UPTAKE PROTEIN"/>
    <property type="match status" value="1"/>
</dbReference>
<dbReference type="GO" id="GO:0016491">
    <property type="term" value="F:oxidoreductase activity"/>
    <property type="evidence" value="ECO:0007669"/>
    <property type="project" value="InterPro"/>
</dbReference>
<dbReference type="RefSeq" id="WP_218286079.1">
    <property type="nucleotide sequence ID" value="NZ_CP076448.1"/>
</dbReference>
<gene>
    <name evidence="5" type="ORF">KO353_01845</name>
</gene>
<sequence>MLSRWTPPRYPFRPPRELEAEAQGTAPVHHPVVIVGAGMVGLTVALDLARHGIATVVIDDDDTVSIGSRAICLAKRTLEIYDRLGLGQRVLDKGVTWKVGKVFHGSALAYAFDLLPEAGHRMPAFVNLQQYYLEAWLVEACVESGLVDLRWKSRLVSLSREEDHVRLAVETPAGMYTMTADWLLACDGARSTVRAALDLPFVGKVFRDRFLIADVVLKGEVPFPSERWFWFDPPFHPGQSVLLHKQPDDMWRIDFQLGWEADPEEEKRPERVIPRIRAMLGEGIEFDLEWVSVYTFRCRRLERFVHDRVIFLGDSAHQVSPFGARGGNGGVQDADNLAWKLAAVLRGTAPPSLLGTYDAERIPAADENILNSTRATDFITPKTEAVRAYRDAVLQLARDHAFARRMVNSGRLSSPHCYAATPLSTPDVEAWAAGPPPGAPAIDAPVADGWLLERLGGRPVLVLFGAVPDPALPGLATLRLPADGVAAERYGALAGGAYLFRPDQHVAARFAAPTPEAVASALARLWGRVPAEGRITAA</sequence>
<evidence type="ECO:0000256" key="3">
    <source>
        <dbReference type="ARBA" id="ARBA00022827"/>
    </source>
</evidence>
<keyword evidence="6" id="KW-1185">Reference proteome</keyword>
<dbReference type="AlphaFoldDB" id="A0A975U456"/>
<proteinExistence type="predicted"/>
<dbReference type="PANTHER" id="PTHR43004:SF19">
    <property type="entry name" value="BINDING MONOOXYGENASE, PUTATIVE (JCVI)-RELATED"/>
    <property type="match status" value="1"/>
</dbReference>
<dbReference type="EMBL" id="CP076448">
    <property type="protein sequence ID" value="QXM25023.1"/>
    <property type="molecule type" value="Genomic_DNA"/>
</dbReference>
<dbReference type="KEGG" id="elio:KO353_01845"/>
<comment type="cofactor">
    <cofactor evidence="1">
        <name>FAD</name>
        <dbReference type="ChEBI" id="CHEBI:57692"/>
    </cofactor>
</comment>
<evidence type="ECO:0000256" key="1">
    <source>
        <dbReference type="ARBA" id="ARBA00001974"/>
    </source>
</evidence>
<evidence type="ECO:0000256" key="2">
    <source>
        <dbReference type="ARBA" id="ARBA00022630"/>
    </source>
</evidence>
<keyword evidence="3" id="KW-0274">FAD</keyword>
<dbReference type="GO" id="GO:0071949">
    <property type="term" value="F:FAD binding"/>
    <property type="evidence" value="ECO:0007669"/>
    <property type="project" value="InterPro"/>
</dbReference>
<keyword evidence="2" id="KW-0285">Flavoprotein</keyword>
<dbReference type="NCBIfam" id="NF006002">
    <property type="entry name" value="PRK08132.1"/>
    <property type="match status" value="1"/>
</dbReference>
<dbReference type="InterPro" id="IPR050641">
    <property type="entry name" value="RIFMO-like"/>
</dbReference>
<dbReference type="Pfam" id="PF01494">
    <property type="entry name" value="FAD_binding_3"/>
    <property type="match status" value="1"/>
</dbReference>